<organism evidence="2 3">
    <name type="scientific">Megalops atlanticus</name>
    <name type="common">Tarpon</name>
    <name type="synonym">Clupea gigantea</name>
    <dbReference type="NCBI Taxonomy" id="7932"/>
    <lineage>
        <taxon>Eukaryota</taxon>
        <taxon>Metazoa</taxon>
        <taxon>Chordata</taxon>
        <taxon>Craniata</taxon>
        <taxon>Vertebrata</taxon>
        <taxon>Euteleostomi</taxon>
        <taxon>Actinopterygii</taxon>
        <taxon>Neopterygii</taxon>
        <taxon>Teleostei</taxon>
        <taxon>Elopiformes</taxon>
        <taxon>Megalopidae</taxon>
        <taxon>Megalops</taxon>
    </lineage>
</organism>
<evidence type="ECO:0000256" key="1">
    <source>
        <dbReference type="SAM" id="MobiDB-lite"/>
    </source>
</evidence>
<dbReference type="EMBL" id="JAFDVH010000003">
    <property type="protein sequence ID" value="KAG7484047.1"/>
    <property type="molecule type" value="Genomic_DNA"/>
</dbReference>
<reference evidence="2" key="1">
    <citation type="submission" date="2021-01" db="EMBL/GenBank/DDBJ databases">
        <authorList>
            <person name="Zahm M."/>
            <person name="Roques C."/>
            <person name="Cabau C."/>
            <person name="Klopp C."/>
            <person name="Donnadieu C."/>
            <person name="Jouanno E."/>
            <person name="Lampietro C."/>
            <person name="Louis A."/>
            <person name="Herpin A."/>
            <person name="Echchiki A."/>
            <person name="Berthelot C."/>
            <person name="Parey E."/>
            <person name="Roest-Crollius H."/>
            <person name="Braasch I."/>
            <person name="Postlethwait J."/>
            <person name="Bobe J."/>
            <person name="Montfort J."/>
            <person name="Bouchez O."/>
            <person name="Begum T."/>
            <person name="Mejri S."/>
            <person name="Adams A."/>
            <person name="Chen W.-J."/>
            <person name="Guiguen Y."/>
        </authorList>
    </citation>
    <scope>NUCLEOTIDE SEQUENCE</scope>
    <source>
        <strain evidence="2">YG-15Mar2019-1</strain>
        <tissue evidence="2">Brain</tissue>
    </source>
</reference>
<keyword evidence="3" id="KW-1185">Reference proteome</keyword>
<feature type="region of interest" description="Disordered" evidence="1">
    <location>
        <begin position="65"/>
        <end position="94"/>
    </location>
</feature>
<sequence>MFHLAAINGHLQPSEVEHLGTDDSDPFLSFANSLQSEGYDAAPAEWVGGVAARRHLPGLRRVKGAELGPESLPTPAELIGRRTARGGRGGGRRRGDIMQQRVATVLHHISDLKRRQSSTDQLKTGRSWGFMVNSRPQERDVTSMGGEPDTSETGQGVSRILGRRPKTCPVPVPPNLLLLNQEMTLGGRRAAVQKPAPGDNPMMSFVIATADRGSHVAGCSPRLSPKEFWGFGFSAEE</sequence>
<protein>
    <submittedName>
        <fullName evidence="2">Uncharacterized protein</fullName>
    </submittedName>
</protein>
<evidence type="ECO:0000313" key="3">
    <source>
        <dbReference type="Proteomes" id="UP001046870"/>
    </source>
</evidence>
<comment type="caution">
    <text evidence="2">The sequence shown here is derived from an EMBL/GenBank/DDBJ whole genome shotgun (WGS) entry which is preliminary data.</text>
</comment>
<dbReference type="Proteomes" id="UP001046870">
    <property type="component" value="Chromosome 3"/>
</dbReference>
<dbReference type="AlphaFoldDB" id="A0A9D3QD22"/>
<name>A0A9D3QD22_MEGAT</name>
<gene>
    <name evidence="2" type="ORF">MATL_G00044940</name>
</gene>
<evidence type="ECO:0000313" key="2">
    <source>
        <dbReference type="EMBL" id="KAG7484047.1"/>
    </source>
</evidence>
<feature type="region of interest" description="Disordered" evidence="1">
    <location>
        <begin position="137"/>
        <end position="166"/>
    </location>
</feature>
<dbReference type="OrthoDB" id="9833817at2759"/>
<accession>A0A9D3QD22</accession>
<proteinExistence type="predicted"/>